<dbReference type="HOGENOM" id="CLU_002678_69_8_1"/>
<evidence type="ECO:0000313" key="3">
    <source>
        <dbReference type="Proteomes" id="UP000001646"/>
    </source>
</evidence>
<dbReference type="InterPro" id="IPR036051">
    <property type="entry name" value="KRAB_dom_sf"/>
</dbReference>
<sequence length="97" mass="11206">MSLSKLTNEAKSRGKKVAVYFTEEEWHLLDAEQRDLYWDVMQENYENVASLAVPIPKPELISRLERGEEPWISNLPTTEAYMRSAGNCSPMLYPPML</sequence>
<dbReference type="eggNOG" id="KOG1721">
    <property type="taxonomic scope" value="Eukaryota"/>
</dbReference>
<dbReference type="AlphaFoldDB" id="G1KPW6"/>
<protein>
    <recommendedName>
        <fullName evidence="1">KRAB domain-containing protein</fullName>
    </recommendedName>
</protein>
<dbReference type="Proteomes" id="UP000001646">
    <property type="component" value="Chromosome 2"/>
</dbReference>
<dbReference type="PANTHER" id="PTHR23232">
    <property type="entry name" value="KRAB DOMAIN C2H2 ZINC FINGER"/>
    <property type="match status" value="1"/>
</dbReference>
<dbReference type="Bgee" id="ENSACAG00000014483">
    <property type="expression patterns" value="Expressed in kidney and 12 other cell types or tissues"/>
</dbReference>
<dbReference type="PANTHER" id="PTHR23232:SF156">
    <property type="entry name" value="KRAB DOMAIN-CONTAINING PROTEIN"/>
    <property type="match status" value="1"/>
</dbReference>
<reference evidence="2" key="2">
    <citation type="submission" date="2025-08" db="UniProtKB">
        <authorList>
            <consortium name="Ensembl"/>
        </authorList>
    </citation>
    <scope>IDENTIFICATION</scope>
</reference>
<organism evidence="2 3">
    <name type="scientific">Anolis carolinensis</name>
    <name type="common">Green anole</name>
    <name type="synonym">American chameleon</name>
    <dbReference type="NCBI Taxonomy" id="28377"/>
    <lineage>
        <taxon>Eukaryota</taxon>
        <taxon>Metazoa</taxon>
        <taxon>Chordata</taxon>
        <taxon>Craniata</taxon>
        <taxon>Vertebrata</taxon>
        <taxon>Euteleostomi</taxon>
        <taxon>Lepidosauria</taxon>
        <taxon>Squamata</taxon>
        <taxon>Bifurcata</taxon>
        <taxon>Unidentata</taxon>
        <taxon>Episquamata</taxon>
        <taxon>Toxicofera</taxon>
        <taxon>Iguania</taxon>
        <taxon>Dactyloidae</taxon>
        <taxon>Anolis</taxon>
    </lineage>
</organism>
<keyword evidence="3" id="KW-1185">Reference proteome</keyword>
<accession>G1KPW6</accession>
<feature type="domain" description="KRAB" evidence="1">
    <location>
        <begin position="12"/>
        <end position="83"/>
    </location>
</feature>
<reference evidence="2" key="3">
    <citation type="submission" date="2025-09" db="UniProtKB">
        <authorList>
            <consortium name="Ensembl"/>
        </authorList>
    </citation>
    <scope>IDENTIFICATION</scope>
</reference>
<dbReference type="InterPro" id="IPR050169">
    <property type="entry name" value="Krueppel_C2H2_ZnF"/>
</dbReference>
<evidence type="ECO:0000313" key="2">
    <source>
        <dbReference type="Ensembl" id="ENSACAP00000014188.3"/>
    </source>
</evidence>
<dbReference type="Gene3D" id="6.10.140.140">
    <property type="match status" value="1"/>
</dbReference>
<dbReference type="Ensembl" id="ENSACAT00000014479.3">
    <property type="protein sequence ID" value="ENSACAP00000014188.3"/>
    <property type="gene ID" value="ENSACAG00000014483.3"/>
</dbReference>
<dbReference type="GO" id="GO:0006355">
    <property type="term" value="P:regulation of DNA-templated transcription"/>
    <property type="evidence" value="ECO:0007669"/>
    <property type="project" value="InterPro"/>
</dbReference>
<dbReference type="Pfam" id="PF01352">
    <property type="entry name" value="KRAB"/>
    <property type="match status" value="1"/>
</dbReference>
<dbReference type="GeneTree" id="ENSGT01150000286941"/>
<evidence type="ECO:0000259" key="1">
    <source>
        <dbReference type="PROSITE" id="PS50805"/>
    </source>
</evidence>
<reference evidence="2 3" key="1">
    <citation type="submission" date="2009-12" db="EMBL/GenBank/DDBJ databases">
        <title>The Genome Sequence of Anolis carolinensis (Green Anole Lizard).</title>
        <authorList>
            <consortium name="The Genome Sequencing Platform"/>
            <person name="Di Palma F."/>
            <person name="Alfoldi J."/>
            <person name="Heiman D."/>
            <person name="Young S."/>
            <person name="Grabherr M."/>
            <person name="Johnson J."/>
            <person name="Lander E.S."/>
            <person name="Lindblad-Toh K."/>
        </authorList>
    </citation>
    <scope>NUCLEOTIDE SEQUENCE [LARGE SCALE GENOMIC DNA]</scope>
    <source>
        <strain evidence="2 3">JBL SC #1</strain>
    </source>
</reference>
<dbReference type="InterPro" id="IPR001909">
    <property type="entry name" value="KRAB"/>
</dbReference>
<proteinExistence type="predicted"/>
<dbReference type="SUPFAM" id="SSF109640">
    <property type="entry name" value="KRAB domain (Kruppel-associated box)"/>
    <property type="match status" value="1"/>
</dbReference>
<dbReference type="CDD" id="cd07765">
    <property type="entry name" value="KRAB_A-box"/>
    <property type="match status" value="1"/>
</dbReference>
<dbReference type="PROSITE" id="PS50805">
    <property type="entry name" value="KRAB"/>
    <property type="match status" value="1"/>
</dbReference>
<dbReference type="SMART" id="SM00349">
    <property type="entry name" value="KRAB"/>
    <property type="match status" value="1"/>
</dbReference>
<name>G1KPW6_ANOCA</name>